<evidence type="ECO:0000256" key="1">
    <source>
        <dbReference type="SAM" id="MobiDB-lite"/>
    </source>
</evidence>
<protein>
    <submittedName>
        <fullName evidence="2">Uncharacterized protein</fullName>
    </submittedName>
</protein>
<keyword evidence="3" id="KW-1185">Reference proteome</keyword>
<organism evidence="2 3">
    <name type="scientific">Eumeta variegata</name>
    <name type="common">Bagworm moth</name>
    <name type="synonym">Eumeta japonica</name>
    <dbReference type="NCBI Taxonomy" id="151549"/>
    <lineage>
        <taxon>Eukaryota</taxon>
        <taxon>Metazoa</taxon>
        <taxon>Ecdysozoa</taxon>
        <taxon>Arthropoda</taxon>
        <taxon>Hexapoda</taxon>
        <taxon>Insecta</taxon>
        <taxon>Pterygota</taxon>
        <taxon>Neoptera</taxon>
        <taxon>Endopterygota</taxon>
        <taxon>Lepidoptera</taxon>
        <taxon>Glossata</taxon>
        <taxon>Ditrysia</taxon>
        <taxon>Tineoidea</taxon>
        <taxon>Psychidae</taxon>
        <taxon>Oiketicinae</taxon>
        <taxon>Eumeta</taxon>
    </lineage>
</organism>
<name>A0A4C1VSL7_EUMVA</name>
<reference evidence="2 3" key="1">
    <citation type="journal article" date="2019" name="Commun. Biol.">
        <title>The bagworm genome reveals a unique fibroin gene that provides high tensile strength.</title>
        <authorList>
            <person name="Kono N."/>
            <person name="Nakamura H."/>
            <person name="Ohtoshi R."/>
            <person name="Tomita M."/>
            <person name="Numata K."/>
            <person name="Arakawa K."/>
        </authorList>
    </citation>
    <scope>NUCLEOTIDE SEQUENCE [LARGE SCALE GENOMIC DNA]</scope>
</reference>
<feature type="region of interest" description="Disordered" evidence="1">
    <location>
        <begin position="108"/>
        <end position="142"/>
    </location>
</feature>
<dbReference type="EMBL" id="BGZK01000412">
    <property type="protein sequence ID" value="GBP42136.1"/>
    <property type="molecule type" value="Genomic_DNA"/>
</dbReference>
<feature type="compositionally biased region" description="Basic residues" evidence="1">
    <location>
        <begin position="132"/>
        <end position="142"/>
    </location>
</feature>
<gene>
    <name evidence="2" type="ORF">EVAR_21140_1</name>
</gene>
<evidence type="ECO:0000313" key="2">
    <source>
        <dbReference type="EMBL" id="GBP42136.1"/>
    </source>
</evidence>
<dbReference type="AlphaFoldDB" id="A0A4C1VSL7"/>
<proteinExistence type="predicted"/>
<comment type="caution">
    <text evidence="2">The sequence shown here is derived from an EMBL/GenBank/DDBJ whole genome shotgun (WGS) entry which is preliminary data.</text>
</comment>
<sequence length="142" mass="15587">MITRVDQISCGIESDCAVICEINSSLRTPNFIGRRGHGARGGPVSATELIRIDVDKYSGRISQLRRDWVHEKKEFHPLSRRAAIVPMRRGARHRQSLKLILIGGPCAPATADGPAHGPAPRSRSPGRLERSRARKHPGTKDG</sequence>
<evidence type="ECO:0000313" key="3">
    <source>
        <dbReference type="Proteomes" id="UP000299102"/>
    </source>
</evidence>
<dbReference type="Proteomes" id="UP000299102">
    <property type="component" value="Unassembled WGS sequence"/>
</dbReference>
<accession>A0A4C1VSL7</accession>